<dbReference type="Proteomes" id="UP001595075">
    <property type="component" value="Unassembled WGS sequence"/>
</dbReference>
<dbReference type="Pfam" id="PF12296">
    <property type="entry name" value="HsbA"/>
    <property type="match status" value="1"/>
</dbReference>
<keyword evidence="3" id="KW-1185">Reference proteome</keyword>
<dbReference type="EMBL" id="JAZHXI010000006">
    <property type="protein sequence ID" value="KAL2070593.1"/>
    <property type="molecule type" value="Genomic_DNA"/>
</dbReference>
<feature type="signal peptide" evidence="1">
    <location>
        <begin position="1"/>
        <end position="19"/>
    </location>
</feature>
<reference evidence="2 3" key="1">
    <citation type="journal article" date="2024" name="Commun. Biol.">
        <title>Comparative genomic analysis of thermophilic fungi reveals convergent evolutionary adaptations and gene losses.</title>
        <authorList>
            <person name="Steindorff A.S."/>
            <person name="Aguilar-Pontes M.V."/>
            <person name="Robinson A.J."/>
            <person name="Andreopoulos B."/>
            <person name="LaButti K."/>
            <person name="Kuo A."/>
            <person name="Mondo S."/>
            <person name="Riley R."/>
            <person name="Otillar R."/>
            <person name="Haridas S."/>
            <person name="Lipzen A."/>
            <person name="Grimwood J."/>
            <person name="Schmutz J."/>
            <person name="Clum A."/>
            <person name="Reid I.D."/>
            <person name="Moisan M.C."/>
            <person name="Butler G."/>
            <person name="Nguyen T.T.M."/>
            <person name="Dewar K."/>
            <person name="Conant G."/>
            <person name="Drula E."/>
            <person name="Henrissat B."/>
            <person name="Hansel C."/>
            <person name="Singer S."/>
            <person name="Hutchinson M.I."/>
            <person name="de Vries R.P."/>
            <person name="Natvig D.O."/>
            <person name="Powell A.J."/>
            <person name="Tsang A."/>
            <person name="Grigoriev I.V."/>
        </authorList>
    </citation>
    <scope>NUCLEOTIDE SEQUENCE [LARGE SCALE GENOMIC DNA]</scope>
    <source>
        <strain evidence="2 3">CBS 494.80</strain>
    </source>
</reference>
<evidence type="ECO:0000256" key="1">
    <source>
        <dbReference type="SAM" id="SignalP"/>
    </source>
</evidence>
<name>A0ABR4CKW6_9HELO</name>
<gene>
    <name evidence="2" type="ORF">VTL71DRAFT_13619</name>
</gene>
<evidence type="ECO:0000313" key="2">
    <source>
        <dbReference type="EMBL" id="KAL2070593.1"/>
    </source>
</evidence>
<dbReference type="PANTHER" id="PTHR38123">
    <property type="entry name" value="CELL WALL SERINE-THREONINE-RICH GALACTOMANNOPROTEIN MP1 (AFU_ORTHOLOGUE AFUA_4G03240)"/>
    <property type="match status" value="1"/>
</dbReference>
<organism evidence="2 3">
    <name type="scientific">Oculimacula yallundae</name>
    <dbReference type="NCBI Taxonomy" id="86028"/>
    <lineage>
        <taxon>Eukaryota</taxon>
        <taxon>Fungi</taxon>
        <taxon>Dikarya</taxon>
        <taxon>Ascomycota</taxon>
        <taxon>Pezizomycotina</taxon>
        <taxon>Leotiomycetes</taxon>
        <taxon>Helotiales</taxon>
        <taxon>Ploettnerulaceae</taxon>
        <taxon>Oculimacula</taxon>
    </lineage>
</organism>
<accession>A0ABR4CKW6</accession>
<evidence type="ECO:0000313" key="3">
    <source>
        <dbReference type="Proteomes" id="UP001595075"/>
    </source>
</evidence>
<sequence>MVSIKNVLLFASAALAASAAVPSEPSSKLIYSDLVNLDNAVLSLKSSIEKYTGGLLTATPILGGVTAVHLANRKAYTDALIVPNATLADSKIIVDFVNENLAKHIPESVEILESKKALFEKDQLEGTVLGSLKLLKYDHDTLSAALVKKVAPEVLPQAAVGVRVIDDALDEGIATFST</sequence>
<proteinExistence type="predicted"/>
<feature type="chain" id="PRO_5045399072" evidence="1">
    <location>
        <begin position="20"/>
        <end position="178"/>
    </location>
</feature>
<dbReference type="Gene3D" id="1.20.1280.140">
    <property type="match status" value="1"/>
</dbReference>
<comment type="caution">
    <text evidence="2">The sequence shown here is derived from an EMBL/GenBank/DDBJ whole genome shotgun (WGS) entry which is preliminary data.</text>
</comment>
<protein>
    <submittedName>
        <fullName evidence="2">Uncharacterized protein</fullName>
    </submittedName>
</protein>
<keyword evidence="1" id="KW-0732">Signal</keyword>
<dbReference type="PANTHER" id="PTHR38123:SF5">
    <property type="entry name" value="CELL WALL GALACTOMANNOPROTEIN"/>
    <property type="match status" value="1"/>
</dbReference>
<dbReference type="InterPro" id="IPR021054">
    <property type="entry name" value="Cell_wall_mannoprotein_1"/>
</dbReference>